<gene>
    <name evidence="2" type="primary">paaG_4</name>
    <name evidence="2" type="ORF">LMG23994_07096</name>
</gene>
<dbReference type="PANTHER" id="PTHR43684">
    <property type="match status" value="1"/>
</dbReference>
<dbReference type="RefSeq" id="WP_224011137.1">
    <property type="nucleotide sequence ID" value="NZ_CAJZAF010000089.1"/>
</dbReference>
<dbReference type="SUPFAM" id="SSF52096">
    <property type="entry name" value="ClpP/crotonase"/>
    <property type="match status" value="1"/>
</dbReference>
<dbReference type="Pfam" id="PF00378">
    <property type="entry name" value="ECH_1"/>
    <property type="match status" value="1"/>
</dbReference>
<comment type="similarity">
    <text evidence="1">Belongs to the enoyl-CoA hydratase/isomerase family.</text>
</comment>
<comment type="caution">
    <text evidence="2">The sequence shown here is derived from an EMBL/GenBank/DDBJ whole genome shotgun (WGS) entry which is preliminary data.</text>
</comment>
<protein>
    <submittedName>
        <fullName evidence="2">1,2-epoxyphenylacetyl-CoA isomerase</fullName>
        <ecNumber evidence="2">5.3.3.18</ecNumber>
    </submittedName>
</protein>
<dbReference type="GO" id="GO:0016853">
    <property type="term" value="F:isomerase activity"/>
    <property type="evidence" value="ECO:0007669"/>
    <property type="project" value="UniProtKB-KW"/>
</dbReference>
<proteinExistence type="inferred from homology"/>
<dbReference type="Gene3D" id="3.90.226.10">
    <property type="entry name" value="2-enoyl-CoA Hydratase, Chain A, domain 1"/>
    <property type="match status" value="1"/>
</dbReference>
<keyword evidence="3" id="KW-1185">Reference proteome</keyword>
<evidence type="ECO:0000313" key="3">
    <source>
        <dbReference type="Proteomes" id="UP000701702"/>
    </source>
</evidence>
<evidence type="ECO:0000256" key="1">
    <source>
        <dbReference type="ARBA" id="ARBA00005254"/>
    </source>
</evidence>
<dbReference type="Proteomes" id="UP000701702">
    <property type="component" value="Unassembled WGS sequence"/>
</dbReference>
<dbReference type="InterPro" id="IPR029045">
    <property type="entry name" value="ClpP/crotonase-like_dom_sf"/>
</dbReference>
<dbReference type="EC" id="5.3.3.18" evidence="2"/>
<organism evidence="2 3">
    <name type="scientific">Cupriavidus pinatubonensis</name>
    <dbReference type="NCBI Taxonomy" id="248026"/>
    <lineage>
        <taxon>Bacteria</taxon>
        <taxon>Pseudomonadati</taxon>
        <taxon>Pseudomonadota</taxon>
        <taxon>Betaproteobacteria</taxon>
        <taxon>Burkholderiales</taxon>
        <taxon>Burkholderiaceae</taxon>
        <taxon>Cupriavidus</taxon>
    </lineage>
</organism>
<reference evidence="2 3" key="1">
    <citation type="submission" date="2021-08" db="EMBL/GenBank/DDBJ databases">
        <authorList>
            <person name="Peeters C."/>
        </authorList>
    </citation>
    <scope>NUCLEOTIDE SEQUENCE [LARGE SCALE GENOMIC DNA]</scope>
    <source>
        <strain evidence="2 3">LMG 23994</strain>
    </source>
</reference>
<dbReference type="InterPro" id="IPR051053">
    <property type="entry name" value="ECH/Chromodomain_protein"/>
</dbReference>
<dbReference type="CDD" id="cd06558">
    <property type="entry name" value="crotonase-like"/>
    <property type="match status" value="1"/>
</dbReference>
<dbReference type="InterPro" id="IPR001753">
    <property type="entry name" value="Enoyl-CoA_hydra/iso"/>
</dbReference>
<sequence>MSAASPDTNDTIRCEVADRIAVITLNRPEQLNAWNPEMEAGLRAALERCRDDREVRVIVLTGAGKAFCAGVDLSAARARQAESSPSSDSSVGTSMQNEVTTKGDFDQRYSYFLAIGKPIICALNGAAAGVGLVLSLHCDIRYASREARLVPAFVRRGLAAEHGIAWLLPRLIGMSRALEWLITGRSISAQEAKQAGLVSAVFEADGFMSEILERAALLATQCSPNAMAATKRQSYLALGQTLSQSVALAEREVVASLQGGDFREGVAAFLEKRQPSFSGLGTERPAWEGTDACFAPVNDPGEARTRLAAI</sequence>
<keyword evidence="2" id="KW-0413">Isomerase</keyword>
<evidence type="ECO:0000313" key="2">
    <source>
        <dbReference type="EMBL" id="CAG9187651.1"/>
    </source>
</evidence>
<dbReference type="EMBL" id="CAJZAF010000089">
    <property type="protein sequence ID" value="CAG9187651.1"/>
    <property type="molecule type" value="Genomic_DNA"/>
</dbReference>
<dbReference type="PANTHER" id="PTHR43684:SF4">
    <property type="entry name" value="ENOYL-COA HYDRATASE_ISOMERASE FAMILY PROTEIN (AFU_ORTHOLOGUE AFUA_1G01890)"/>
    <property type="match status" value="1"/>
</dbReference>
<accession>A0ABM8Y4H4</accession>
<name>A0ABM8Y4H4_9BURK</name>